<evidence type="ECO:0000313" key="6">
    <source>
        <dbReference type="Proteomes" id="UP000663844"/>
    </source>
</evidence>
<protein>
    <recommendedName>
        <fullName evidence="2">Proteasome assembly chaperone 1</fullName>
    </recommendedName>
</protein>
<evidence type="ECO:0000256" key="2">
    <source>
        <dbReference type="ARBA" id="ARBA00019180"/>
    </source>
</evidence>
<evidence type="ECO:0000256" key="3">
    <source>
        <dbReference type="ARBA" id="ARBA00023186"/>
    </source>
</evidence>
<keyword evidence="3" id="KW-0143">Chaperone</keyword>
<dbReference type="GO" id="GO:0005783">
    <property type="term" value="C:endoplasmic reticulum"/>
    <property type="evidence" value="ECO:0007669"/>
    <property type="project" value="InterPro"/>
</dbReference>
<comment type="caution">
    <text evidence="5">The sequence shown here is derived from an EMBL/GenBank/DDBJ whole genome shotgun (WGS) entry which is preliminary data.</text>
</comment>
<feature type="non-terminal residue" evidence="5">
    <location>
        <position position="1"/>
    </location>
</feature>
<feature type="compositionally biased region" description="Acidic residues" evidence="4">
    <location>
        <begin position="15"/>
        <end position="27"/>
    </location>
</feature>
<feature type="region of interest" description="Disordered" evidence="4">
    <location>
        <begin position="14"/>
        <end position="35"/>
    </location>
</feature>
<accession>A0A819LVB4</accession>
<dbReference type="InterPro" id="IPR016565">
    <property type="entry name" value="Proteasome_assmbl_chp_1"/>
</dbReference>
<proteinExistence type="inferred from homology"/>
<name>A0A819LVB4_9BILA</name>
<dbReference type="PANTHER" id="PTHR15069">
    <property type="entry name" value="PROTEASOME ASSEMBLY CHAPERONE 1"/>
    <property type="match status" value="1"/>
</dbReference>
<dbReference type="AlphaFoldDB" id="A0A819LVB4"/>
<evidence type="ECO:0000313" key="5">
    <source>
        <dbReference type="EMBL" id="CAF3969909.1"/>
    </source>
</evidence>
<evidence type="ECO:0000256" key="4">
    <source>
        <dbReference type="SAM" id="MobiDB-lite"/>
    </source>
</evidence>
<dbReference type="GO" id="GO:0080129">
    <property type="term" value="P:proteasome core complex assembly"/>
    <property type="evidence" value="ECO:0007669"/>
    <property type="project" value="TreeGrafter"/>
</dbReference>
<dbReference type="PANTHER" id="PTHR15069:SF1">
    <property type="entry name" value="PROTEASOME ASSEMBLY CHAPERONE 1"/>
    <property type="match status" value="1"/>
</dbReference>
<organism evidence="5 6">
    <name type="scientific">Adineta steineri</name>
    <dbReference type="NCBI Taxonomy" id="433720"/>
    <lineage>
        <taxon>Eukaryota</taxon>
        <taxon>Metazoa</taxon>
        <taxon>Spiralia</taxon>
        <taxon>Gnathifera</taxon>
        <taxon>Rotifera</taxon>
        <taxon>Eurotatoria</taxon>
        <taxon>Bdelloidea</taxon>
        <taxon>Adinetida</taxon>
        <taxon>Adinetidae</taxon>
        <taxon>Adineta</taxon>
    </lineage>
</organism>
<sequence>VFFEMANLYGYGDMTSEEAEPIDSDEEDQKRSSRDPDKLPFSIIWRDDLKNDDIKIPCSTLLIALGATASAFAFTHVLCNNDMELIGYATDSKKTDEENAETKAFDEIKVQQYSTQSVDRIYRLASSSFILIQLNSSIKSDRLWLISEQIINKFNLLNLNTSNPVYIIQSRLCMDYVTISGELENKSNLFIRYMKSSTIAIDDKTTQIIKPIQPPNAIRGLSAALFTKFHQANIPVIVLVVYQRHASVNADSLKLLQRILDRISTTLKPFIQSSDKTNKQLIRLAATQTSNMYS</sequence>
<evidence type="ECO:0000256" key="1">
    <source>
        <dbReference type="ARBA" id="ARBA00005261"/>
    </source>
</evidence>
<dbReference type="EMBL" id="CAJOAZ010002912">
    <property type="protein sequence ID" value="CAF3969909.1"/>
    <property type="molecule type" value="Genomic_DNA"/>
</dbReference>
<comment type="similarity">
    <text evidence="1">Belongs to the PSMG1 family.</text>
</comment>
<dbReference type="Proteomes" id="UP000663844">
    <property type="component" value="Unassembled WGS sequence"/>
</dbReference>
<gene>
    <name evidence="5" type="ORF">OXD698_LOCUS27763</name>
</gene>
<reference evidence="5" key="1">
    <citation type="submission" date="2021-02" db="EMBL/GenBank/DDBJ databases">
        <authorList>
            <person name="Nowell W R."/>
        </authorList>
    </citation>
    <scope>NUCLEOTIDE SEQUENCE</scope>
</reference>
<dbReference type="GO" id="GO:0070628">
    <property type="term" value="F:proteasome binding"/>
    <property type="evidence" value="ECO:0007669"/>
    <property type="project" value="TreeGrafter"/>
</dbReference>
<dbReference type="Pfam" id="PF16094">
    <property type="entry name" value="PAC1"/>
    <property type="match status" value="1"/>
</dbReference>